<evidence type="ECO:0000256" key="3">
    <source>
        <dbReference type="ARBA" id="ARBA00022454"/>
    </source>
</evidence>
<accession>A0A3P8WKG8</accession>
<comment type="subcellular location">
    <subcellularLocation>
        <location evidence="2">Chromosome</location>
        <location evidence="2">Centromere</location>
        <location evidence="2">Kinetochore</location>
    </subcellularLocation>
    <subcellularLocation>
        <location evidence="1">Nucleus</location>
    </subcellularLocation>
</comment>
<keyword evidence="10" id="KW-1185">Reference proteome</keyword>
<dbReference type="PANTHER" id="PTHR48122:SF1">
    <property type="entry name" value="CENTROMERE PROTEIN H"/>
    <property type="match status" value="1"/>
</dbReference>
<evidence type="ECO:0000259" key="8">
    <source>
        <dbReference type="Pfam" id="PF05837"/>
    </source>
</evidence>
<evidence type="ECO:0000256" key="7">
    <source>
        <dbReference type="ARBA" id="ARBA00025735"/>
    </source>
</evidence>
<dbReference type="PANTHER" id="PTHR48122">
    <property type="entry name" value="CENTROMERE PROTEIN H"/>
    <property type="match status" value="1"/>
</dbReference>
<dbReference type="GO" id="GO:0000776">
    <property type="term" value="C:kinetochore"/>
    <property type="evidence" value="ECO:0007669"/>
    <property type="project" value="UniProtKB-KW"/>
</dbReference>
<dbReference type="STRING" id="244447.ENSCSEP00000026011"/>
<keyword evidence="5" id="KW-0539">Nucleus</keyword>
<dbReference type="RefSeq" id="XP_008335072.1">
    <property type="nucleotide sequence ID" value="XM_008336850.3"/>
</dbReference>
<evidence type="ECO:0000256" key="2">
    <source>
        <dbReference type="ARBA" id="ARBA00004629"/>
    </source>
</evidence>
<dbReference type="OrthoDB" id="2274804at2759"/>
<evidence type="ECO:0000256" key="1">
    <source>
        <dbReference type="ARBA" id="ARBA00004123"/>
    </source>
</evidence>
<dbReference type="CTD" id="64946"/>
<evidence type="ECO:0000256" key="6">
    <source>
        <dbReference type="ARBA" id="ARBA00023328"/>
    </source>
</evidence>
<dbReference type="GO" id="GO:0005634">
    <property type="term" value="C:nucleus"/>
    <property type="evidence" value="ECO:0007669"/>
    <property type="project" value="UniProtKB-SubCell"/>
</dbReference>
<dbReference type="GeneTree" id="ENSGT00390000009578"/>
<dbReference type="Proteomes" id="UP000265120">
    <property type="component" value="Chromosome Z"/>
</dbReference>
<dbReference type="FunCoup" id="A0A3P8WKG8">
    <property type="interactions" value="586"/>
</dbReference>
<dbReference type="GeneID" id="103398285"/>
<dbReference type="GO" id="GO:0007059">
    <property type="term" value="P:chromosome segregation"/>
    <property type="evidence" value="ECO:0007669"/>
    <property type="project" value="TreeGrafter"/>
</dbReference>
<reference evidence="9 10" key="1">
    <citation type="journal article" date="2014" name="Nat. Genet.">
        <title>Whole-genome sequence of a flatfish provides insights into ZW sex chromosome evolution and adaptation to a benthic lifestyle.</title>
        <authorList>
            <person name="Chen S."/>
            <person name="Zhang G."/>
            <person name="Shao C."/>
            <person name="Huang Q."/>
            <person name="Liu G."/>
            <person name="Zhang P."/>
            <person name="Song W."/>
            <person name="An N."/>
            <person name="Chalopin D."/>
            <person name="Volff J.N."/>
            <person name="Hong Y."/>
            <person name="Li Q."/>
            <person name="Sha Z."/>
            <person name="Zhou H."/>
            <person name="Xie M."/>
            <person name="Yu Q."/>
            <person name="Liu Y."/>
            <person name="Xiang H."/>
            <person name="Wang N."/>
            <person name="Wu K."/>
            <person name="Yang C."/>
            <person name="Zhou Q."/>
            <person name="Liao X."/>
            <person name="Yang L."/>
            <person name="Hu Q."/>
            <person name="Zhang J."/>
            <person name="Meng L."/>
            <person name="Jin L."/>
            <person name="Tian Y."/>
            <person name="Lian J."/>
            <person name="Yang J."/>
            <person name="Miao G."/>
            <person name="Liu S."/>
            <person name="Liang Z."/>
            <person name="Yan F."/>
            <person name="Li Y."/>
            <person name="Sun B."/>
            <person name="Zhang H."/>
            <person name="Zhang J."/>
            <person name="Zhu Y."/>
            <person name="Du M."/>
            <person name="Zhao Y."/>
            <person name="Schartl M."/>
            <person name="Tang Q."/>
            <person name="Wang J."/>
        </authorList>
    </citation>
    <scope>NUCLEOTIDE SEQUENCE</scope>
</reference>
<evidence type="ECO:0000313" key="9">
    <source>
        <dbReference type="Ensembl" id="ENSCSEP00000026011.1"/>
    </source>
</evidence>
<comment type="similarity">
    <text evidence="7">Belongs to the CENP-H/MCM16 family.</text>
</comment>
<protein>
    <submittedName>
        <fullName evidence="9">Centromere protein H</fullName>
    </submittedName>
</protein>
<keyword evidence="4" id="KW-0995">Kinetochore</keyword>
<keyword evidence="3" id="KW-0158">Chromosome</keyword>
<dbReference type="GO" id="GO:0051382">
    <property type="term" value="P:kinetochore assembly"/>
    <property type="evidence" value="ECO:0007669"/>
    <property type="project" value="InterPro"/>
</dbReference>
<sequence>MEAIAAASDHSVSAIGSEPNGIRSITTLLRIKQQMSTQFFEIGRHTTEKNKGECSLPEAKRDMPGLISEIERVSTDYFNNTLLLHRMQLCHAIANKLEHNDAQASQIKELSKRCMAMCSRIKHVQNENRDLKNEIAKIQKERYDLWQITAEKRKEIDVMLKEEYPEAKQYKAWLAEVKTNLESCKRMITLTQNVLRGIFLAFKVNWLDDPKLKDIVMNMEAFPYLGIKEVDLVSQ</sequence>
<evidence type="ECO:0000256" key="5">
    <source>
        <dbReference type="ARBA" id="ARBA00023242"/>
    </source>
</evidence>
<dbReference type="InParanoid" id="A0A3P8WKG8"/>
<reference evidence="9" key="3">
    <citation type="submission" date="2025-09" db="UniProtKB">
        <authorList>
            <consortium name="Ensembl"/>
        </authorList>
    </citation>
    <scope>IDENTIFICATION</scope>
</reference>
<dbReference type="Pfam" id="PF05837">
    <property type="entry name" value="CENP-H"/>
    <property type="match status" value="1"/>
</dbReference>
<keyword evidence="6" id="KW-0137">Centromere</keyword>
<dbReference type="InterPro" id="IPR040034">
    <property type="entry name" value="CENP-H"/>
</dbReference>
<dbReference type="KEGG" id="csem:103398285"/>
<dbReference type="Ensembl" id="ENSCSET00000026351.1">
    <property type="protein sequence ID" value="ENSCSEP00000026011.1"/>
    <property type="gene ID" value="ENSCSEG00000016607.1"/>
</dbReference>
<dbReference type="OMA" id="HRNVQYE"/>
<evidence type="ECO:0000313" key="10">
    <source>
        <dbReference type="Proteomes" id="UP000265120"/>
    </source>
</evidence>
<dbReference type="GO" id="GO:0043515">
    <property type="term" value="F:kinetochore binding"/>
    <property type="evidence" value="ECO:0007669"/>
    <property type="project" value="TreeGrafter"/>
</dbReference>
<name>A0A3P8WKG8_CYNSE</name>
<evidence type="ECO:0000256" key="4">
    <source>
        <dbReference type="ARBA" id="ARBA00022838"/>
    </source>
</evidence>
<dbReference type="AlphaFoldDB" id="A0A3P8WKG8"/>
<organism evidence="9 10">
    <name type="scientific">Cynoglossus semilaevis</name>
    <name type="common">Tongue sole</name>
    <dbReference type="NCBI Taxonomy" id="244447"/>
    <lineage>
        <taxon>Eukaryota</taxon>
        <taxon>Metazoa</taxon>
        <taxon>Chordata</taxon>
        <taxon>Craniata</taxon>
        <taxon>Vertebrata</taxon>
        <taxon>Euteleostomi</taxon>
        <taxon>Actinopterygii</taxon>
        <taxon>Neopterygii</taxon>
        <taxon>Teleostei</taxon>
        <taxon>Neoteleostei</taxon>
        <taxon>Acanthomorphata</taxon>
        <taxon>Carangaria</taxon>
        <taxon>Pleuronectiformes</taxon>
        <taxon>Pleuronectoidei</taxon>
        <taxon>Cynoglossidae</taxon>
        <taxon>Cynoglossinae</taxon>
        <taxon>Cynoglossus</taxon>
    </lineage>
</organism>
<reference evidence="9" key="2">
    <citation type="submission" date="2025-08" db="UniProtKB">
        <authorList>
            <consortium name="Ensembl"/>
        </authorList>
    </citation>
    <scope>IDENTIFICATION</scope>
</reference>
<feature type="domain" description="Centromere protein H C-terminal" evidence="8">
    <location>
        <begin position="27"/>
        <end position="220"/>
    </location>
</feature>
<proteinExistence type="inferred from homology"/>
<dbReference type="GO" id="GO:0007052">
    <property type="term" value="P:mitotic spindle organization"/>
    <property type="evidence" value="ECO:0007669"/>
    <property type="project" value="TreeGrafter"/>
</dbReference>
<dbReference type="InterPro" id="IPR008426">
    <property type="entry name" value="CENP-H_C"/>
</dbReference>